<dbReference type="EMBL" id="FOVN01000001">
    <property type="protein sequence ID" value="SFN49411.1"/>
    <property type="molecule type" value="Genomic_DNA"/>
</dbReference>
<dbReference type="GO" id="GO:0005886">
    <property type="term" value="C:plasma membrane"/>
    <property type="evidence" value="ECO:0007669"/>
    <property type="project" value="UniProtKB-SubCell"/>
</dbReference>
<dbReference type="InterPro" id="IPR003423">
    <property type="entry name" value="OMP_efflux"/>
</dbReference>
<sequence length="464" mass="52190">MFLRGSVLVFVLITMQSCLVAKDYERPDLENETENLFRTDALPTDSLSMADVSWKDVFTDPYLTQYIEEGLQNNIDIRVAIQQIIAGEAYLKQGQAGYLPTLSAGASLTHQELAKNSQFGSFFNGAIDQYEAVASLSWEADIWGKIRSNKRAFQAGYLKSIAAHQAVKTKLIESIATTYYTLVALDAQLEIAKETTETRRKSVETIEALKEAGQVTQVAVDQNVAQYNNVRVLQIDIQREIFKTENALSILLGKQPQNYERNSLDAQEITTEMKLGVPYVLLRNRPDVIAAENDFIQAFEMTNVAKANFYPSLTLSASGGFQSLEFDNWFNTNSLFANIVGGLTQPIFNQRKIRTQYEVSQAQQEQAFLNFKQTLLVAGQEVSNALYAYQAEVDKFEFRENEVEALRRAESNSEILLDNGYANYLDLLTARQTVLTAELNSIDNKLEQLLAVVRFYKALGGGWK</sequence>
<keyword evidence="2" id="KW-0472">Membrane</keyword>
<proteinExistence type="inferred from homology"/>
<dbReference type="InterPro" id="IPR010131">
    <property type="entry name" value="MdtP/NodT-like"/>
</dbReference>
<evidence type="ECO:0000256" key="1">
    <source>
        <dbReference type="ARBA" id="ARBA00007613"/>
    </source>
</evidence>
<dbReference type="Gene3D" id="1.20.1600.10">
    <property type="entry name" value="Outer membrane efflux proteins (OEP)"/>
    <property type="match status" value="1"/>
</dbReference>
<gene>
    <name evidence="3" type="ORF">SAMN04487989_101814</name>
</gene>
<dbReference type="Gene3D" id="2.20.200.10">
    <property type="entry name" value="Outer membrane efflux proteins (OEP)"/>
    <property type="match status" value="1"/>
</dbReference>
<reference evidence="4" key="1">
    <citation type="submission" date="2016-10" db="EMBL/GenBank/DDBJ databases">
        <authorList>
            <person name="Varghese N."/>
            <person name="Submissions S."/>
        </authorList>
    </citation>
    <scope>NUCLEOTIDE SEQUENCE [LARGE SCALE GENOMIC DNA]</scope>
    <source>
        <strain evidence="4">DSM 23925</strain>
    </source>
</reference>
<evidence type="ECO:0000256" key="2">
    <source>
        <dbReference type="RuleBase" id="RU362097"/>
    </source>
</evidence>
<keyword evidence="2 3" id="KW-0449">Lipoprotein</keyword>
<keyword evidence="2" id="KW-0812">Transmembrane</keyword>
<dbReference type="PANTHER" id="PTHR30203:SF33">
    <property type="entry name" value="BLR4455 PROTEIN"/>
    <property type="match status" value="1"/>
</dbReference>
<dbReference type="GO" id="GO:0015562">
    <property type="term" value="F:efflux transmembrane transporter activity"/>
    <property type="evidence" value="ECO:0007669"/>
    <property type="project" value="InterPro"/>
</dbReference>
<dbReference type="Pfam" id="PF02321">
    <property type="entry name" value="OEP"/>
    <property type="match status" value="2"/>
</dbReference>
<dbReference type="PANTHER" id="PTHR30203">
    <property type="entry name" value="OUTER MEMBRANE CATION EFFLUX PROTEIN"/>
    <property type="match status" value="1"/>
</dbReference>
<name>A0A1I4ZGL7_9FLAO</name>
<keyword evidence="2" id="KW-0564">Palmitate</keyword>
<comment type="subcellular location">
    <subcellularLocation>
        <location evidence="2">Cell membrane</location>
        <topology evidence="2">Lipid-anchor</topology>
    </subcellularLocation>
</comment>
<dbReference type="NCBIfam" id="TIGR01845">
    <property type="entry name" value="outer_NodT"/>
    <property type="match status" value="1"/>
</dbReference>
<protein>
    <submittedName>
        <fullName evidence="3">Efflux transporter, outer membrane factor (OMF) lipoprotein, NodT family</fullName>
    </submittedName>
</protein>
<accession>A0A1I4ZGL7</accession>
<organism evidence="3 4">
    <name type="scientific">Bizionia echini</name>
    <dbReference type="NCBI Taxonomy" id="649333"/>
    <lineage>
        <taxon>Bacteria</taxon>
        <taxon>Pseudomonadati</taxon>
        <taxon>Bacteroidota</taxon>
        <taxon>Flavobacteriia</taxon>
        <taxon>Flavobacteriales</taxon>
        <taxon>Flavobacteriaceae</taxon>
        <taxon>Bizionia</taxon>
    </lineage>
</organism>
<dbReference type="Proteomes" id="UP000198705">
    <property type="component" value="Unassembled WGS sequence"/>
</dbReference>
<keyword evidence="2" id="KW-1134">Transmembrane beta strand</keyword>
<dbReference type="AlphaFoldDB" id="A0A1I4ZGL7"/>
<dbReference type="SUPFAM" id="SSF56954">
    <property type="entry name" value="Outer membrane efflux proteins (OEP)"/>
    <property type="match status" value="1"/>
</dbReference>
<evidence type="ECO:0000313" key="4">
    <source>
        <dbReference type="Proteomes" id="UP000198705"/>
    </source>
</evidence>
<keyword evidence="4" id="KW-1185">Reference proteome</keyword>
<dbReference type="PROSITE" id="PS51257">
    <property type="entry name" value="PROKAR_LIPOPROTEIN"/>
    <property type="match status" value="1"/>
</dbReference>
<evidence type="ECO:0000313" key="3">
    <source>
        <dbReference type="EMBL" id="SFN49411.1"/>
    </source>
</evidence>
<dbReference type="STRING" id="649333.SAMN04487989_101814"/>
<comment type="similarity">
    <text evidence="1 2">Belongs to the outer membrane factor (OMF) (TC 1.B.17) family.</text>
</comment>